<dbReference type="InterPro" id="IPR001584">
    <property type="entry name" value="Integrase_cat-core"/>
</dbReference>
<evidence type="ECO:0000256" key="1">
    <source>
        <dbReference type="ARBA" id="ARBA00039658"/>
    </source>
</evidence>
<dbReference type="Gene3D" id="3.30.420.10">
    <property type="entry name" value="Ribonuclease H-like superfamily/Ribonuclease H"/>
    <property type="match status" value="1"/>
</dbReference>
<protein>
    <recommendedName>
        <fullName evidence="1">Gypsy retrotransposon integrase-like protein 1</fullName>
    </recommendedName>
</protein>
<dbReference type="Pfam" id="PF17921">
    <property type="entry name" value="Integrase_H2C2"/>
    <property type="match status" value="1"/>
</dbReference>
<dbReference type="Proteomes" id="UP000694871">
    <property type="component" value="Unplaced"/>
</dbReference>
<dbReference type="SUPFAM" id="SSF53098">
    <property type="entry name" value="Ribonuclease H-like"/>
    <property type="match status" value="1"/>
</dbReference>
<gene>
    <name evidence="5" type="primary">LOC107109433</name>
</gene>
<dbReference type="InterPro" id="IPR041588">
    <property type="entry name" value="Integrase_H2C2"/>
</dbReference>
<dbReference type="InterPro" id="IPR036397">
    <property type="entry name" value="RNaseH_sf"/>
</dbReference>
<feature type="domain" description="Integrase catalytic" evidence="3">
    <location>
        <begin position="48"/>
        <end position="231"/>
    </location>
</feature>
<dbReference type="Pfam" id="PF00665">
    <property type="entry name" value="rve"/>
    <property type="match status" value="1"/>
</dbReference>
<feature type="compositionally biased region" description="Polar residues" evidence="2">
    <location>
        <begin position="306"/>
        <end position="316"/>
    </location>
</feature>
<evidence type="ECO:0000256" key="2">
    <source>
        <dbReference type="SAM" id="MobiDB-lite"/>
    </source>
</evidence>
<evidence type="ECO:0000313" key="5">
    <source>
        <dbReference type="RefSeq" id="XP_015265536.1"/>
    </source>
</evidence>
<accession>A0ABM1JVP9</accession>
<organism evidence="4 5">
    <name type="scientific">Gekko japonicus</name>
    <name type="common">Schlegel's Japanese gecko</name>
    <dbReference type="NCBI Taxonomy" id="146911"/>
    <lineage>
        <taxon>Eukaryota</taxon>
        <taxon>Metazoa</taxon>
        <taxon>Chordata</taxon>
        <taxon>Craniata</taxon>
        <taxon>Vertebrata</taxon>
        <taxon>Euteleostomi</taxon>
        <taxon>Lepidosauria</taxon>
        <taxon>Squamata</taxon>
        <taxon>Bifurcata</taxon>
        <taxon>Gekkota</taxon>
        <taxon>Gekkonidae</taxon>
        <taxon>Gekkoninae</taxon>
        <taxon>Gekko</taxon>
    </lineage>
</organism>
<dbReference type="PANTHER" id="PTHR37984">
    <property type="entry name" value="PROTEIN CBG26694"/>
    <property type="match status" value="1"/>
</dbReference>
<sequence length="370" mass="41827">MVQMKALARGYVWWPRMDKAIEEWVQVCNQCQQSRPDPPTAPPQKWESSGKPWSRLHMDFAGPVQGQMFLIIVDAWSKWLEVVQMNTTTSAAVIHALRRLFVTHGLPDTLVSDNGPQFVSDEFRQFLADNGIRQITAAPFHPASNGQAERMVRMAKEALGRSTEGDWSLRLGAFLLRQHTTPCSTTGRSPAELLMGRRLTTRLNRLHPDLNDQQEERTDSHTKVHMFEAGDKVFARNYTSGHLWIPREICECIGSRMYVVLLTDGRRWQRHVDQLRRRWAKDSADSPAGSSEIVSPPPVLEEHAESPSTAGQSPDIETTDPAVKAPDSRSVEPQLEAPHSEPIALRRSQCTHRAPSYLADYDCSKRFDTA</sequence>
<dbReference type="Gene3D" id="1.10.340.70">
    <property type="match status" value="1"/>
</dbReference>
<evidence type="ECO:0000259" key="3">
    <source>
        <dbReference type="PROSITE" id="PS50994"/>
    </source>
</evidence>
<proteinExistence type="predicted"/>
<dbReference type="GeneID" id="107109433"/>
<name>A0ABM1JVP9_GEKJA</name>
<dbReference type="InterPro" id="IPR012337">
    <property type="entry name" value="RNaseH-like_sf"/>
</dbReference>
<dbReference type="InterPro" id="IPR050951">
    <property type="entry name" value="Retrovirus_Pol_polyprotein"/>
</dbReference>
<dbReference type="PROSITE" id="PS50994">
    <property type="entry name" value="INTEGRASE"/>
    <property type="match status" value="1"/>
</dbReference>
<dbReference type="RefSeq" id="XP_015265536.1">
    <property type="nucleotide sequence ID" value="XM_015410050.1"/>
</dbReference>
<feature type="region of interest" description="Disordered" evidence="2">
    <location>
        <begin position="280"/>
        <end position="349"/>
    </location>
</feature>
<dbReference type="PANTHER" id="PTHR37984:SF12">
    <property type="entry name" value="RIBONUCLEASE H"/>
    <property type="match status" value="1"/>
</dbReference>
<reference evidence="5" key="1">
    <citation type="submission" date="2025-08" db="UniProtKB">
        <authorList>
            <consortium name="RefSeq"/>
        </authorList>
    </citation>
    <scope>IDENTIFICATION</scope>
</reference>
<keyword evidence="4" id="KW-1185">Reference proteome</keyword>
<evidence type="ECO:0000313" key="4">
    <source>
        <dbReference type="Proteomes" id="UP000694871"/>
    </source>
</evidence>